<proteinExistence type="predicted"/>
<reference evidence="1" key="2">
    <citation type="journal article" date="2015" name="Fish Shellfish Immunol.">
        <title>Early steps in the European eel (Anguilla anguilla)-Vibrio vulnificus interaction in the gills: Role of the RtxA13 toxin.</title>
        <authorList>
            <person name="Callol A."/>
            <person name="Pajuelo D."/>
            <person name="Ebbesson L."/>
            <person name="Teles M."/>
            <person name="MacKenzie S."/>
            <person name="Amaro C."/>
        </authorList>
    </citation>
    <scope>NUCLEOTIDE SEQUENCE</scope>
</reference>
<dbReference type="EMBL" id="GBXM01046977">
    <property type="protein sequence ID" value="JAH61600.1"/>
    <property type="molecule type" value="Transcribed_RNA"/>
</dbReference>
<dbReference type="AlphaFoldDB" id="A0A0E9U8T9"/>
<reference evidence="1" key="1">
    <citation type="submission" date="2014-11" db="EMBL/GenBank/DDBJ databases">
        <authorList>
            <person name="Amaro Gonzalez C."/>
        </authorList>
    </citation>
    <scope>NUCLEOTIDE SEQUENCE</scope>
</reference>
<accession>A0A0E9U8T9</accession>
<name>A0A0E9U8T9_ANGAN</name>
<organism evidence="1">
    <name type="scientific">Anguilla anguilla</name>
    <name type="common">European freshwater eel</name>
    <name type="synonym">Muraena anguilla</name>
    <dbReference type="NCBI Taxonomy" id="7936"/>
    <lineage>
        <taxon>Eukaryota</taxon>
        <taxon>Metazoa</taxon>
        <taxon>Chordata</taxon>
        <taxon>Craniata</taxon>
        <taxon>Vertebrata</taxon>
        <taxon>Euteleostomi</taxon>
        <taxon>Actinopterygii</taxon>
        <taxon>Neopterygii</taxon>
        <taxon>Teleostei</taxon>
        <taxon>Anguilliformes</taxon>
        <taxon>Anguillidae</taxon>
        <taxon>Anguilla</taxon>
    </lineage>
</organism>
<sequence length="37" mass="3999">MISWRLLRTPRSSCPPCPGRIPVCAPGSVWGCCRPSA</sequence>
<protein>
    <submittedName>
        <fullName evidence="1">Uncharacterized protein</fullName>
    </submittedName>
</protein>
<evidence type="ECO:0000313" key="1">
    <source>
        <dbReference type="EMBL" id="JAH61600.1"/>
    </source>
</evidence>